<feature type="transmembrane region" description="Helical" evidence="6">
    <location>
        <begin position="301"/>
        <end position="320"/>
    </location>
</feature>
<dbReference type="CDD" id="cd06225">
    <property type="entry name" value="HAMP"/>
    <property type="match status" value="1"/>
</dbReference>
<evidence type="ECO:0000313" key="11">
    <source>
        <dbReference type="Proteomes" id="UP000319523"/>
    </source>
</evidence>
<feature type="chain" id="PRO_5021258718" evidence="7">
    <location>
        <begin position="21"/>
        <end position="523"/>
    </location>
</feature>
<keyword evidence="1" id="KW-0488">Methylation</keyword>
<keyword evidence="6" id="KW-0472">Membrane</keyword>
<evidence type="ECO:0000313" key="10">
    <source>
        <dbReference type="EMBL" id="TPW44027.1"/>
    </source>
</evidence>
<keyword evidence="6" id="KW-0812">Transmembrane</keyword>
<feature type="domain" description="Methyl-accepting transducer" evidence="8">
    <location>
        <begin position="378"/>
        <end position="523"/>
    </location>
</feature>
<gene>
    <name evidence="10" type="ORF">FKM52_05295</name>
</gene>
<dbReference type="GO" id="GO:0006935">
    <property type="term" value="P:chemotaxis"/>
    <property type="evidence" value="ECO:0007669"/>
    <property type="project" value="UniProtKB-KW"/>
</dbReference>
<dbReference type="Proteomes" id="UP000319523">
    <property type="component" value="Unassembled WGS sequence"/>
</dbReference>
<dbReference type="SMART" id="SM00304">
    <property type="entry name" value="HAMP"/>
    <property type="match status" value="1"/>
</dbReference>
<dbReference type="InterPro" id="IPR051310">
    <property type="entry name" value="MCP_chemotaxis"/>
</dbReference>
<dbReference type="PROSITE" id="PS50885">
    <property type="entry name" value="HAMP"/>
    <property type="match status" value="1"/>
</dbReference>
<proteinExistence type="inferred from homology"/>
<keyword evidence="6" id="KW-1133">Transmembrane helix</keyword>
<dbReference type="GO" id="GO:0007165">
    <property type="term" value="P:signal transduction"/>
    <property type="evidence" value="ECO:0007669"/>
    <property type="project" value="UniProtKB-KW"/>
</dbReference>
<evidence type="ECO:0000256" key="6">
    <source>
        <dbReference type="SAM" id="Phobius"/>
    </source>
</evidence>
<dbReference type="PROSITE" id="PS50111">
    <property type="entry name" value="CHEMOTAXIS_TRANSDUC_2"/>
    <property type="match status" value="1"/>
</dbReference>
<evidence type="ECO:0000259" key="8">
    <source>
        <dbReference type="PROSITE" id="PS50111"/>
    </source>
</evidence>
<accession>A0A506VE19</accession>
<keyword evidence="11" id="KW-1185">Reference proteome</keyword>
<dbReference type="PANTHER" id="PTHR43531:SF14">
    <property type="entry name" value="METHYL-ACCEPTING CHEMOTAXIS PROTEIN I-RELATED"/>
    <property type="match status" value="1"/>
</dbReference>
<evidence type="ECO:0000256" key="4">
    <source>
        <dbReference type="ARBA" id="ARBA00029447"/>
    </source>
</evidence>
<feature type="domain" description="HAMP" evidence="9">
    <location>
        <begin position="321"/>
        <end position="373"/>
    </location>
</feature>
<comment type="similarity">
    <text evidence="4">Belongs to the methyl-accepting chemotaxis (MCP) protein family.</text>
</comment>
<evidence type="ECO:0000256" key="2">
    <source>
        <dbReference type="ARBA" id="ARBA00022500"/>
    </source>
</evidence>
<keyword evidence="2" id="KW-0145">Chemotaxis</keyword>
<dbReference type="GO" id="GO:0005886">
    <property type="term" value="C:plasma membrane"/>
    <property type="evidence" value="ECO:0007669"/>
    <property type="project" value="TreeGrafter"/>
</dbReference>
<dbReference type="EMBL" id="VHQI01000002">
    <property type="protein sequence ID" value="TPW44027.1"/>
    <property type="molecule type" value="Genomic_DNA"/>
</dbReference>
<dbReference type="PRINTS" id="PR00260">
    <property type="entry name" value="CHEMTRNSDUCR"/>
</dbReference>
<keyword evidence="7" id="KW-0732">Signal</keyword>
<protein>
    <submittedName>
        <fullName evidence="10">HAMP domain-containing protein</fullName>
    </submittedName>
</protein>
<organism evidence="10 11">
    <name type="scientific">Mixta tenebrionis</name>
    <dbReference type="NCBI Taxonomy" id="2562439"/>
    <lineage>
        <taxon>Bacteria</taxon>
        <taxon>Pseudomonadati</taxon>
        <taxon>Pseudomonadota</taxon>
        <taxon>Gammaproteobacteria</taxon>
        <taxon>Enterobacterales</taxon>
        <taxon>Erwiniaceae</taxon>
        <taxon>Mixta</taxon>
    </lineage>
</organism>
<evidence type="ECO:0000256" key="7">
    <source>
        <dbReference type="SAM" id="SignalP"/>
    </source>
</evidence>
<evidence type="ECO:0000256" key="5">
    <source>
        <dbReference type="PROSITE-ProRule" id="PRU00284"/>
    </source>
</evidence>
<dbReference type="InterPro" id="IPR004090">
    <property type="entry name" value="Chemotax_Me-accpt_rcpt"/>
</dbReference>
<feature type="signal peptide" evidence="7">
    <location>
        <begin position="1"/>
        <end position="20"/>
    </location>
</feature>
<dbReference type="Gene3D" id="1.10.287.950">
    <property type="entry name" value="Methyl-accepting chemotaxis protein"/>
    <property type="match status" value="1"/>
</dbReference>
<dbReference type="InterPro" id="IPR004089">
    <property type="entry name" value="MCPsignal_dom"/>
</dbReference>
<dbReference type="Pfam" id="PF00015">
    <property type="entry name" value="MCPsignal"/>
    <property type="match status" value="1"/>
</dbReference>
<dbReference type="Pfam" id="PF00672">
    <property type="entry name" value="HAMP"/>
    <property type="match status" value="1"/>
</dbReference>
<dbReference type="OrthoDB" id="2489132at2"/>
<evidence type="ECO:0000256" key="1">
    <source>
        <dbReference type="ARBA" id="ARBA00022481"/>
    </source>
</evidence>
<keyword evidence="3 5" id="KW-0807">Transducer</keyword>
<comment type="caution">
    <text evidence="10">The sequence shown here is derived from an EMBL/GenBank/DDBJ whole genome shotgun (WGS) entry which is preliminary data.</text>
</comment>
<dbReference type="PANTHER" id="PTHR43531">
    <property type="entry name" value="PROTEIN ICFG"/>
    <property type="match status" value="1"/>
</dbReference>
<evidence type="ECO:0000256" key="3">
    <source>
        <dbReference type="ARBA" id="ARBA00023224"/>
    </source>
</evidence>
<dbReference type="AlphaFoldDB" id="A0A506VE19"/>
<dbReference type="InterPro" id="IPR003660">
    <property type="entry name" value="HAMP_dom"/>
</dbReference>
<evidence type="ECO:0000259" key="9">
    <source>
        <dbReference type="PROSITE" id="PS50885"/>
    </source>
</evidence>
<sequence length="523" mass="57028">MALILFILPTALLINTGNHAITVKHLEVGGVPVEKQFLRLLGVYQRHWQESYLVIAGEKPEATARAALKNEAERLHTQLTDALRQDGAGQALEKMQVLTKSWEALQRALAAQRLSAMENNLQHERILDEMLDVVADSLDFYQLSLDADLISYQLIVSTFNEIPNVIDKLARVRSEGAEVLADRYGKKETDYMRVAYHIEQAKATMALFHKNFDKAFALNPALKAQIGDAVETSWQEAMDTLKIAYDIFNQHKATDLTVNDYTSHFTRILDKFETVGNEAADSLLILLNDQASSKRRAQFELLGLLLALMLVTVVFAVYIVKTVTRPLNEATIIAQNVAAGDLTSRIHAEGNNETASLLRSLGEMNARLSTLVFTIKENADKIASSSAEIADGNQDLSARTEQQAASLAETAASMEQLASIINQNADNTRHAAEIAQAATEAALCGGEAMESVLKSMEQINSSSGQIQEIIGVIDGISFQTNILALNAAVEAARAGEHGKGFAVVAGEVRALAQRSATAAREID</sequence>
<name>A0A506VE19_9GAMM</name>
<dbReference type="SMART" id="SM00283">
    <property type="entry name" value="MA"/>
    <property type="match status" value="1"/>
</dbReference>
<dbReference type="GO" id="GO:0004888">
    <property type="term" value="F:transmembrane signaling receptor activity"/>
    <property type="evidence" value="ECO:0007669"/>
    <property type="project" value="InterPro"/>
</dbReference>
<dbReference type="SUPFAM" id="SSF58104">
    <property type="entry name" value="Methyl-accepting chemotaxis protein (MCP) signaling domain"/>
    <property type="match status" value="1"/>
</dbReference>
<reference evidence="10 11" key="1">
    <citation type="submission" date="2019-06" db="EMBL/GenBank/DDBJ databases">
        <authorList>
            <person name="Yang Y."/>
        </authorList>
    </citation>
    <scope>NUCLEOTIDE SEQUENCE [LARGE SCALE GENOMIC DNA]</scope>
    <source>
        <strain evidence="10 11">BIT-26</strain>
    </source>
</reference>